<evidence type="ECO:0000256" key="1">
    <source>
        <dbReference type="SAM" id="Phobius"/>
    </source>
</evidence>
<dbReference type="Proteomes" id="UP000199361">
    <property type="component" value="Unassembled WGS sequence"/>
</dbReference>
<feature type="transmembrane region" description="Helical" evidence="1">
    <location>
        <begin position="6"/>
        <end position="25"/>
    </location>
</feature>
<protein>
    <submittedName>
        <fullName evidence="2">K+-transporting ATPase, KdpF subunit</fullName>
    </submittedName>
</protein>
<keyword evidence="1" id="KW-0812">Transmembrane</keyword>
<accession>A0A1I0HWF9</accession>
<name>A0A1I0HWF9_9ACTN</name>
<dbReference type="InterPro" id="IPR011726">
    <property type="entry name" value="KdpF"/>
</dbReference>
<dbReference type="STRING" id="568860.SAMN05421811_104543"/>
<reference evidence="2 3" key="1">
    <citation type="submission" date="2016-10" db="EMBL/GenBank/DDBJ databases">
        <authorList>
            <person name="de Groot N.N."/>
        </authorList>
    </citation>
    <scope>NUCLEOTIDE SEQUENCE [LARGE SCALE GENOMIC DNA]</scope>
    <source>
        <strain evidence="2 3">CGMCC 4.5598</strain>
    </source>
</reference>
<organism evidence="2 3">
    <name type="scientific">Nonomuraea wenchangensis</name>
    <dbReference type="NCBI Taxonomy" id="568860"/>
    <lineage>
        <taxon>Bacteria</taxon>
        <taxon>Bacillati</taxon>
        <taxon>Actinomycetota</taxon>
        <taxon>Actinomycetes</taxon>
        <taxon>Streptosporangiales</taxon>
        <taxon>Streptosporangiaceae</taxon>
        <taxon>Nonomuraea</taxon>
    </lineage>
</organism>
<keyword evidence="1" id="KW-0472">Membrane</keyword>
<evidence type="ECO:0000313" key="2">
    <source>
        <dbReference type="EMBL" id="SET88406.1"/>
    </source>
</evidence>
<gene>
    <name evidence="2" type="ORF">SAMN05421811_104543</name>
</gene>
<sequence>MSAVNAAGLVTAVALVIFMVAALLFPERF</sequence>
<dbReference type="GO" id="GO:0005886">
    <property type="term" value="C:plasma membrane"/>
    <property type="evidence" value="ECO:0007669"/>
    <property type="project" value="InterPro"/>
</dbReference>
<dbReference type="RefSeq" id="WP_020545538.1">
    <property type="nucleotide sequence ID" value="NZ_FOHX01000004.1"/>
</dbReference>
<dbReference type="NCBIfam" id="TIGR02115">
    <property type="entry name" value="potass_kdpF"/>
    <property type="match status" value="1"/>
</dbReference>
<dbReference type="Pfam" id="PF09604">
    <property type="entry name" value="Potass_KdpF"/>
    <property type="match status" value="1"/>
</dbReference>
<keyword evidence="3" id="KW-1185">Reference proteome</keyword>
<dbReference type="GO" id="GO:0008556">
    <property type="term" value="F:P-type potassium transmembrane transporter activity"/>
    <property type="evidence" value="ECO:0007669"/>
    <property type="project" value="InterPro"/>
</dbReference>
<dbReference type="EMBL" id="FOHX01000004">
    <property type="protein sequence ID" value="SET88406.1"/>
    <property type="molecule type" value="Genomic_DNA"/>
</dbReference>
<proteinExistence type="predicted"/>
<keyword evidence="1" id="KW-1133">Transmembrane helix</keyword>
<dbReference type="AlphaFoldDB" id="A0A1I0HWF9"/>
<evidence type="ECO:0000313" key="3">
    <source>
        <dbReference type="Proteomes" id="UP000199361"/>
    </source>
</evidence>